<name>A0A495J2I6_9SPHI</name>
<organism evidence="1 2">
    <name type="scientific">Mucilaginibacter gracilis</name>
    <dbReference type="NCBI Taxonomy" id="423350"/>
    <lineage>
        <taxon>Bacteria</taxon>
        <taxon>Pseudomonadati</taxon>
        <taxon>Bacteroidota</taxon>
        <taxon>Sphingobacteriia</taxon>
        <taxon>Sphingobacteriales</taxon>
        <taxon>Sphingobacteriaceae</taxon>
        <taxon>Mucilaginibacter</taxon>
    </lineage>
</organism>
<dbReference type="OrthoDB" id="799440at2"/>
<dbReference type="AlphaFoldDB" id="A0A495J2I6"/>
<reference evidence="1 2" key="1">
    <citation type="submission" date="2018-10" db="EMBL/GenBank/DDBJ databases">
        <title>Genomic Encyclopedia of Archaeal and Bacterial Type Strains, Phase II (KMG-II): from individual species to whole genera.</title>
        <authorList>
            <person name="Goeker M."/>
        </authorList>
    </citation>
    <scope>NUCLEOTIDE SEQUENCE [LARGE SCALE GENOMIC DNA]</scope>
    <source>
        <strain evidence="1 2">DSM 18602</strain>
    </source>
</reference>
<comment type="caution">
    <text evidence="1">The sequence shown here is derived from an EMBL/GenBank/DDBJ whole genome shotgun (WGS) entry which is preliminary data.</text>
</comment>
<sequence length="94" mass="10391">MRDYLCTNTGDLLITNGDFAKGRSEQKHVRLLMMARPGSLRLYGLSGVGAIDYKNASFAKMAALRNKIVLQLELAGFKSPQVTINPDKTIDFDV</sequence>
<keyword evidence="2" id="KW-1185">Reference proteome</keyword>
<dbReference type="EMBL" id="RBKU01000001">
    <property type="protein sequence ID" value="RKR83185.1"/>
    <property type="molecule type" value="Genomic_DNA"/>
</dbReference>
<proteinExistence type="predicted"/>
<dbReference type="RefSeq" id="WP_121198708.1">
    <property type="nucleotide sequence ID" value="NZ_RBKU01000001.1"/>
</dbReference>
<evidence type="ECO:0000313" key="1">
    <source>
        <dbReference type="EMBL" id="RKR83185.1"/>
    </source>
</evidence>
<accession>A0A495J2I6</accession>
<protein>
    <submittedName>
        <fullName evidence="1">Uncharacterized protein</fullName>
    </submittedName>
</protein>
<evidence type="ECO:0000313" key="2">
    <source>
        <dbReference type="Proteomes" id="UP000268007"/>
    </source>
</evidence>
<gene>
    <name evidence="1" type="ORF">BDD43_3387</name>
</gene>
<dbReference type="Proteomes" id="UP000268007">
    <property type="component" value="Unassembled WGS sequence"/>
</dbReference>